<gene>
    <name evidence="5" type="ORF">E1B28_011296</name>
</gene>
<reference evidence="5" key="1">
    <citation type="journal article" date="2021" name="Genome Biol. Evol.">
        <title>The assembled and annotated genome of the fairy-ring fungus Marasmius oreades.</title>
        <authorList>
            <person name="Hiltunen M."/>
            <person name="Ament-Velasquez S.L."/>
            <person name="Johannesson H."/>
        </authorList>
    </citation>
    <scope>NUCLEOTIDE SEQUENCE</scope>
    <source>
        <strain evidence="5">03SP1</strain>
    </source>
</reference>
<dbReference type="KEGG" id="more:E1B28_011296"/>
<dbReference type="SUPFAM" id="SSF50044">
    <property type="entry name" value="SH3-domain"/>
    <property type="match status" value="1"/>
</dbReference>
<dbReference type="Gene3D" id="2.30.30.40">
    <property type="entry name" value="SH3 Domains"/>
    <property type="match status" value="1"/>
</dbReference>
<feature type="compositionally biased region" description="Polar residues" evidence="3">
    <location>
        <begin position="104"/>
        <end position="121"/>
    </location>
</feature>
<evidence type="ECO:0000313" key="6">
    <source>
        <dbReference type="Proteomes" id="UP001049176"/>
    </source>
</evidence>
<accession>A0A9P7RUE4</accession>
<dbReference type="PROSITE" id="PS50002">
    <property type="entry name" value="SH3"/>
    <property type="match status" value="1"/>
</dbReference>
<dbReference type="SMART" id="SM00326">
    <property type="entry name" value="SH3"/>
    <property type="match status" value="1"/>
</dbReference>
<feature type="region of interest" description="Disordered" evidence="3">
    <location>
        <begin position="192"/>
        <end position="223"/>
    </location>
</feature>
<evidence type="ECO:0000313" key="5">
    <source>
        <dbReference type="EMBL" id="KAG7089633.1"/>
    </source>
</evidence>
<protein>
    <recommendedName>
        <fullName evidence="4">SH3 domain-containing protein</fullName>
    </recommendedName>
</protein>
<keyword evidence="6" id="KW-1185">Reference proteome</keyword>
<dbReference type="Pfam" id="PF00018">
    <property type="entry name" value="SH3_1"/>
    <property type="match status" value="1"/>
</dbReference>
<feature type="region of interest" description="Disordered" evidence="3">
    <location>
        <begin position="61"/>
        <end position="121"/>
    </location>
</feature>
<feature type="compositionally biased region" description="Pro residues" evidence="3">
    <location>
        <begin position="88"/>
        <end position="100"/>
    </location>
</feature>
<dbReference type="EMBL" id="CM032187">
    <property type="protein sequence ID" value="KAG7089633.1"/>
    <property type="molecule type" value="Genomic_DNA"/>
</dbReference>
<evidence type="ECO:0000256" key="1">
    <source>
        <dbReference type="ARBA" id="ARBA00022443"/>
    </source>
</evidence>
<evidence type="ECO:0000256" key="3">
    <source>
        <dbReference type="SAM" id="MobiDB-lite"/>
    </source>
</evidence>
<dbReference type="AlphaFoldDB" id="A0A9P7RUE4"/>
<keyword evidence="1 2" id="KW-0728">SH3 domain</keyword>
<evidence type="ECO:0000259" key="4">
    <source>
        <dbReference type="PROSITE" id="PS50002"/>
    </source>
</evidence>
<comment type="caution">
    <text evidence="5">The sequence shown here is derived from an EMBL/GenBank/DDBJ whole genome shotgun (WGS) entry which is preliminary data.</text>
</comment>
<dbReference type="InterPro" id="IPR001452">
    <property type="entry name" value="SH3_domain"/>
</dbReference>
<dbReference type="GeneID" id="66080371"/>
<dbReference type="Proteomes" id="UP001049176">
    <property type="component" value="Chromosome 7"/>
</dbReference>
<dbReference type="RefSeq" id="XP_043006103.1">
    <property type="nucleotide sequence ID" value="XM_043156318.1"/>
</dbReference>
<dbReference type="FunFam" id="2.30.30.40:FF:000072">
    <property type="entry name" value="Unconventional Myosin IB"/>
    <property type="match status" value="1"/>
</dbReference>
<dbReference type="PRINTS" id="PR00452">
    <property type="entry name" value="SH3DOMAIN"/>
</dbReference>
<proteinExistence type="predicted"/>
<name>A0A9P7RUE4_9AGAR</name>
<sequence length="223" mass="24306">MTVTALSLDDKKAALLAHVVEQIEKNVTFLVSEDYLPEANASAFLSTLSNISYQQFEKITTRTMAPPQPTRRPSGGVPTPFATVSPLSTPPATPSLPPRSAPRQVSTSFTTETPRATPSLPATTVSQFTTCRAIWGFNENGESSDELSFTAGEIIEIVEESSSDWWLGRVNGTEGLFPSSYVDKLQVGATAGRLPPPKRAALAEPNRYSNTRFAQRRQMNDDR</sequence>
<feature type="domain" description="SH3" evidence="4">
    <location>
        <begin position="126"/>
        <end position="187"/>
    </location>
</feature>
<dbReference type="OrthoDB" id="5983572at2759"/>
<organism evidence="5 6">
    <name type="scientific">Marasmius oreades</name>
    <name type="common">fairy-ring Marasmius</name>
    <dbReference type="NCBI Taxonomy" id="181124"/>
    <lineage>
        <taxon>Eukaryota</taxon>
        <taxon>Fungi</taxon>
        <taxon>Dikarya</taxon>
        <taxon>Basidiomycota</taxon>
        <taxon>Agaricomycotina</taxon>
        <taxon>Agaricomycetes</taxon>
        <taxon>Agaricomycetidae</taxon>
        <taxon>Agaricales</taxon>
        <taxon>Marasmiineae</taxon>
        <taxon>Marasmiaceae</taxon>
        <taxon>Marasmius</taxon>
    </lineage>
</organism>
<evidence type="ECO:0000256" key="2">
    <source>
        <dbReference type="PROSITE-ProRule" id="PRU00192"/>
    </source>
</evidence>
<dbReference type="InterPro" id="IPR036028">
    <property type="entry name" value="SH3-like_dom_sf"/>
</dbReference>
<dbReference type="PANTHER" id="PTHR45929">
    <property type="entry name" value="JAK PATHWAY SIGNAL TRANSDUCTION ADAPTOR MOLECULE"/>
    <property type="match status" value="1"/>
</dbReference>
<dbReference type="InterPro" id="IPR050670">
    <property type="entry name" value="STAM"/>
</dbReference>
<dbReference type="PANTHER" id="PTHR45929:SF7">
    <property type="entry name" value="LAS SEVENTEEN-BINDING PROTEIN 1"/>
    <property type="match status" value="1"/>
</dbReference>